<organism evidence="2 3">
    <name type="scientific">Ravibacter arvi</name>
    <dbReference type="NCBI Taxonomy" id="2051041"/>
    <lineage>
        <taxon>Bacteria</taxon>
        <taxon>Pseudomonadati</taxon>
        <taxon>Bacteroidota</taxon>
        <taxon>Cytophagia</taxon>
        <taxon>Cytophagales</taxon>
        <taxon>Spirosomataceae</taxon>
        <taxon>Ravibacter</taxon>
    </lineage>
</organism>
<sequence length="172" mass="19429">MSPIEEAHRILTPVQIGQKIRRMAYEIYERNFTETEIVIAGIVGEGYEFAKRLSAELNRISPLGVKLIELRFDIHAPKQSYIEFGDDDEVVLEDHVVVVADVVLNTARTMTFSLQPFLQKGVRKLQVAVVVDRSHRLYPVSADYVGYSLSTTINEHIQVILSDPGKEGAYLL</sequence>
<dbReference type="PANTHER" id="PTHR11608:SF0">
    <property type="entry name" value="BIFUNCTIONAL PROTEIN PYRR"/>
    <property type="match status" value="1"/>
</dbReference>
<dbReference type="Gene3D" id="3.40.50.2020">
    <property type="match status" value="1"/>
</dbReference>
<dbReference type="PANTHER" id="PTHR11608">
    <property type="entry name" value="BIFUNCTIONAL PROTEIN PYRR"/>
    <property type="match status" value="1"/>
</dbReference>
<dbReference type="Proteomes" id="UP001501508">
    <property type="component" value="Unassembled WGS sequence"/>
</dbReference>
<accession>A0ABP8LZD3</accession>
<dbReference type="RefSeq" id="WP_345029776.1">
    <property type="nucleotide sequence ID" value="NZ_BAABEY010000025.1"/>
</dbReference>
<keyword evidence="3" id="KW-1185">Reference proteome</keyword>
<dbReference type="InterPro" id="IPR000836">
    <property type="entry name" value="PRTase_dom"/>
</dbReference>
<evidence type="ECO:0000259" key="1">
    <source>
        <dbReference type="Pfam" id="PF00156"/>
    </source>
</evidence>
<name>A0ABP8LZD3_9BACT</name>
<evidence type="ECO:0000313" key="2">
    <source>
        <dbReference type="EMBL" id="GAA4441108.1"/>
    </source>
</evidence>
<proteinExistence type="predicted"/>
<dbReference type="InterPro" id="IPR029057">
    <property type="entry name" value="PRTase-like"/>
</dbReference>
<gene>
    <name evidence="2" type="ORF">GCM10023091_25820</name>
</gene>
<reference evidence="3" key="1">
    <citation type="journal article" date="2019" name="Int. J. Syst. Evol. Microbiol.">
        <title>The Global Catalogue of Microorganisms (GCM) 10K type strain sequencing project: providing services to taxonomists for standard genome sequencing and annotation.</title>
        <authorList>
            <consortium name="The Broad Institute Genomics Platform"/>
            <consortium name="The Broad Institute Genome Sequencing Center for Infectious Disease"/>
            <person name="Wu L."/>
            <person name="Ma J."/>
        </authorList>
    </citation>
    <scope>NUCLEOTIDE SEQUENCE [LARGE SCALE GENOMIC DNA]</scope>
    <source>
        <strain evidence="3">JCM 31920</strain>
    </source>
</reference>
<dbReference type="EMBL" id="BAABEY010000025">
    <property type="protein sequence ID" value="GAA4441108.1"/>
    <property type="molecule type" value="Genomic_DNA"/>
</dbReference>
<keyword evidence="2" id="KW-0808">Transferase</keyword>
<dbReference type="InterPro" id="IPR050137">
    <property type="entry name" value="PyrR_bifunctional"/>
</dbReference>
<dbReference type="Pfam" id="PF00156">
    <property type="entry name" value="Pribosyltran"/>
    <property type="match status" value="1"/>
</dbReference>
<comment type="caution">
    <text evidence="2">The sequence shown here is derived from an EMBL/GenBank/DDBJ whole genome shotgun (WGS) entry which is preliminary data.</text>
</comment>
<dbReference type="GO" id="GO:0016757">
    <property type="term" value="F:glycosyltransferase activity"/>
    <property type="evidence" value="ECO:0007669"/>
    <property type="project" value="UniProtKB-KW"/>
</dbReference>
<dbReference type="SUPFAM" id="SSF53271">
    <property type="entry name" value="PRTase-like"/>
    <property type="match status" value="1"/>
</dbReference>
<evidence type="ECO:0000313" key="3">
    <source>
        <dbReference type="Proteomes" id="UP001501508"/>
    </source>
</evidence>
<protein>
    <submittedName>
        <fullName evidence="2">Phosphoribosyltransferase domain-containing protein</fullName>
    </submittedName>
</protein>
<feature type="domain" description="Phosphoribosyltransferase" evidence="1">
    <location>
        <begin position="15"/>
        <end position="159"/>
    </location>
</feature>
<keyword evidence="2" id="KW-0328">Glycosyltransferase</keyword>